<feature type="compositionally biased region" description="Basic and acidic residues" evidence="3">
    <location>
        <begin position="447"/>
        <end position="491"/>
    </location>
</feature>
<feature type="region of interest" description="Disordered" evidence="3">
    <location>
        <begin position="914"/>
        <end position="956"/>
    </location>
</feature>
<feature type="region of interest" description="Disordered" evidence="3">
    <location>
        <begin position="1152"/>
        <end position="1173"/>
    </location>
</feature>
<feature type="compositionally biased region" description="Basic and acidic residues" evidence="3">
    <location>
        <begin position="594"/>
        <end position="611"/>
    </location>
</feature>
<feature type="compositionally biased region" description="Basic and acidic residues" evidence="3">
    <location>
        <begin position="924"/>
        <end position="946"/>
    </location>
</feature>
<accession>A0A2C6KJG2</accession>
<dbReference type="GO" id="GO:0009225">
    <property type="term" value="P:nucleotide-sugar metabolic process"/>
    <property type="evidence" value="ECO:0007669"/>
    <property type="project" value="TreeGrafter"/>
</dbReference>
<feature type="region of interest" description="Disordered" evidence="3">
    <location>
        <begin position="825"/>
        <end position="863"/>
    </location>
</feature>
<sequence>MRHSLLLYHHLPSSTQYWPAISAVLRRYLSAFYPSLYTFYREERSRTFSAAKDERKEERRRRTPGAEKELTTGPTYSEASRGDLREKERERQKETDVEKEDDKAEAKDRGPKEKKKEEEEDEEEIRRKLKEFIFAEKDERENDRGGDRKRRKMTCEDFAQFLVDLQTEIRLFSSSSSSSISSFSSSSGPSSFQQAKKSVPPSLPYFHSQSYQSKILTLFTRLPSSVCEDFFAFALPRMMFLCLESPLIFPSSSSSSDLSQSLSSEEKEKEKEEERNVRSHGEAEDEETQQETLKISFSSSLPPLGVSRLQDGSSFPLSKNRDLPLLTFLDAGQLESLHGAEGKDDEKEEEKINKRTGSSFSSSSSPLSCFDREVEMYFLSMSAALTGYHLKCSLHNLPFLLFSPPPLLLSCRETSAMGRALMRLMTSEVEEFSHLYSSSSSQESSQEEEKKRRGNCLKEKTKDEKRNDNEERKEDHDEEERKKNKEKEKEKDMLFLPSPSFFSAFLVQSVHTPWMLQMPACAVLRSLRLSRSCSSLSSPSSSSSFSSRDSSPSTVLSSQREGAESRAVPSTLHTEITHEKSPSPSPLLSVNTTARDERKEETKSKEERNEGEMTASGPKNEEKLQDDETLQKKRRLSPPPCSSSSSRYSSASPENSTTVRSGVSLDSHSVGEGEEEERREGREEARVGDKRERRREKLRSLFSLSCTPFSSRHSYAVTADSLAHREDLLLPLEELKEKAEKDEGIDASRHLEILADFANQWIGGGALARGCVQEEIFFATHPELLLLRFFQQRLSVNETCAMSGAMRFSRYSGYGESFTCLLNSSSSSSSSSPTSPRSSSDTKHRSLTLMEDEDTMKEKMKQKGNDVSEAVRFSSLSSLSSACLGSFLRSRLGDLQGVENVDCRPLFISFLPSSSSLNSTPTTQDRREEEREDVQEKERRERRRDEEEGEEEEENKRVVKSVEVCTLITGLDAQRYAGVGSAGGGHALLPFHQYEVFQMLREINKGISALTFSPGEDSKYEVYIHQNYCQRFDQLHQKYLNLKPHSRSSSSSPSQWLSSSHGDSVALSRSTHEKRQQEKEKEEERDKEEEETQLSVDSEKKRRLKRPFVTGNWGCGVFKGDPQLKFFLQWIGASLLKRSLVYHAHGRPELIGNPRTERKEKDKEEEVVVDGKGEGRGSRRKEWLLKPLVEELVKNKCTVAQLWRSLVKGSVTSSSPGDVCALSKEGPFNYIGNLLATASSSSSLSPASSTSRVNHEGRKGERREE</sequence>
<feature type="binding site" evidence="2">
    <location>
        <position position="773"/>
    </location>
    <ligand>
        <name>substrate</name>
    </ligand>
</feature>
<feature type="compositionally biased region" description="Basic and acidic residues" evidence="3">
    <location>
        <begin position="264"/>
        <end position="282"/>
    </location>
</feature>
<feature type="region of interest" description="Disordered" evidence="3">
    <location>
        <begin position="337"/>
        <end position="366"/>
    </location>
</feature>
<dbReference type="RefSeq" id="XP_067922327.1">
    <property type="nucleotide sequence ID" value="XM_068065691.1"/>
</dbReference>
<feature type="compositionally biased region" description="Low complexity" evidence="3">
    <location>
        <begin position="642"/>
        <end position="656"/>
    </location>
</feature>
<feature type="compositionally biased region" description="Polar residues" evidence="3">
    <location>
        <begin position="657"/>
        <end position="667"/>
    </location>
</feature>
<dbReference type="AlphaFoldDB" id="A0A2C6KJG2"/>
<feature type="compositionally biased region" description="Basic and acidic residues" evidence="3">
    <location>
        <begin position="676"/>
        <end position="691"/>
    </location>
</feature>
<dbReference type="GO" id="GO:0006282">
    <property type="term" value="P:regulation of DNA repair"/>
    <property type="evidence" value="ECO:0007669"/>
    <property type="project" value="InterPro"/>
</dbReference>
<keyword evidence="6" id="KW-1185">Reference proteome</keyword>
<dbReference type="GO" id="GO:0005737">
    <property type="term" value="C:cytoplasm"/>
    <property type="evidence" value="ECO:0007669"/>
    <property type="project" value="TreeGrafter"/>
</dbReference>
<comment type="caution">
    <text evidence="5">The sequence shown here is derived from an EMBL/GenBank/DDBJ whole genome shotgun (WGS) entry which is preliminary data.</text>
</comment>
<dbReference type="Pfam" id="PF05028">
    <property type="entry name" value="PARG_cat_C"/>
    <property type="match status" value="2"/>
</dbReference>
<dbReference type="GO" id="GO:0004649">
    <property type="term" value="F:poly(ADP-ribose) glycohydrolase activity"/>
    <property type="evidence" value="ECO:0007669"/>
    <property type="project" value="InterPro"/>
</dbReference>
<dbReference type="OrthoDB" id="331427at2759"/>
<feature type="active site" evidence="1">
    <location>
        <position position="774"/>
    </location>
</feature>
<dbReference type="InterPro" id="IPR046372">
    <property type="entry name" value="PARG_cat_C"/>
</dbReference>
<evidence type="ECO:0000313" key="6">
    <source>
        <dbReference type="Proteomes" id="UP000221165"/>
    </source>
</evidence>
<reference evidence="5 6" key="1">
    <citation type="journal article" date="2017" name="Int. J. Parasitol.">
        <title>The genome of the protozoan parasite Cystoisospora suis and a reverse vaccinology approach to identify vaccine candidates.</title>
        <authorList>
            <person name="Palmieri N."/>
            <person name="Shrestha A."/>
            <person name="Ruttkowski B."/>
            <person name="Beck T."/>
            <person name="Vogl C."/>
            <person name="Tomley F."/>
            <person name="Blake D.P."/>
            <person name="Joachim A."/>
        </authorList>
    </citation>
    <scope>NUCLEOTIDE SEQUENCE [LARGE SCALE GENOMIC DNA]</scope>
    <source>
        <strain evidence="5 6">Wien I</strain>
    </source>
</reference>
<dbReference type="VEuPathDB" id="ToxoDB:CSUI_005515"/>
<evidence type="ECO:0000313" key="5">
    <source>
        <dbReference type="EMBL" id="PHJ20640.1"/>
    </source>
</evidence>
<keyword evidence="5" id="KW-0378">Hydrolase</keyword>
<evidence type="ECO:0000256" key="1">
    <source>
        <dbReference type="PIRSR" id="PIRSR607724-1"/>
    </source>
</evidence>
<name>A0A2C6KJG2_9APIC</name>
<feature type="compositionally biased region" description="Basic and acidic residues" evidence="3">
    <location>
        <begin position="80"/>
        <end position="117"/>
    </location>
</feature>
<feature type="compositionally biased region" description="Basic and acidic residues" evidence="3">
    <location>
        <begin position="1070"/>
        <end position="1084"/>
    </location>
</feature>
<protein>
    <submittedName>
        <fullName evidence="5">Poly(Adp-ribose) glycohydrolase</fullName>
    </submittedName>
</protein>
<dbReference type="PANTHER" id="PTHR12837:SF0">
    <property type="entry name" value="POLY(ADP-RIBOSE) GLYCOHYDROLASE"/>
    <property type="match status" value="1"/>
</dbReference>
<feature type="compositionally biased region" description="Low complexity" evidence="3">
    <location>
        <begin position="533"/>
        <end position="553"/>
    </location>
</feature>
<feature type="compositionally biased region" description="Basic and acidic residues" evidence="3">
    <location>
        <begin position="1155"/>
        <end position="1173"/>
    </location>
</feature>
<feature type="region of interest" description="Disordered" evidence="3">
    <location>
        <begin position="250"/>
        <end position="293"/>
    </location>
</feature>
<dbReference type="PANTHER" id="PTHR12837">
    <property type="entry name" value="POLY ADP-RIBOSE GLYCOHYDROLASE"/>
    <property type="match status" value="1"/>
</dbReference>
<dbReference type="Proteomes" id="UP000221165">
    <property type="component" value="Unassembled WGS sequence"/>
</dbReference>
<feature type="compositionally biased region" description="Basic and acidic residues" evidence="3">
    <location>
        <begin position="48"/>
        <end position="57"/>
    </location>
</feature>
<feature type="region of interest" description="Disordered" evidence="3">
    <location>
        <begin position="1043"/>
        <end position="1100"/>
    </location>
</feature>
<feature type="region of interest" description="Disordered" evidence="3">
    <location>
        <begin position="435"/>
        <end position="491"/>
    </location>
</feature>
<feature type="compositionally biased region" description="Basic and acidic residues" evidence="3">
    <location>
        <begin position="338"/>
        <end position="353"/>
    </location>
</feature>
<feature type="compositionally biased region" description="Low complexity" evidence="3">
    <location>
        <begin position="914"/>
        <end position="923"/>
    </location>
</feature>
<proteinExistence type="predicted"/>
<feature type="active site" evidence="1">
    <location>
        <position position="756"/>
    </location>
</feature>
<dbReference type="GO" id="GO:0005975">
    <property type="term" value="P:carbohydrate metabolic process"/>
    <property type="evidence" value="ECO:0007669"/>
    <property type="project" value="InterPro"/>
</dbReference>
<evidence type="ECO:0000256" key="3">
    <source>
        <dbReference type="SAM" id="MobiDB-lite"/>
    </source>
</evidence>
<evidence type="ECO:0000259" key="4">
    <source>
        <dbReference type="Pfam" id="PF05028"/>
    </source>
</evidence>
<feature type="compositionally biased region" description="Basic and acidic residues" evidence="3">
    <location>
        <begin position="1253"/>
        <end position="1265"/>
    </location>
</feature>
<dbReference type="GO" id="GO:0005634">
    <property type="term" value="C:nucleus"/>
    <property type="evidence" value="ECO:0007669"/>
    <property type="project" value="TreeGrafter"/>
</dbReference>
<feature type="region of interest" description="Disordered" evidence="3">
    <location>
        <begin position="1239"/>
        <end position="1265"/>
    </location>
</feature>
<feature type="compositionally biased region" description="Low complexity" evidence="3">
    <location>
        <begin position="251"/>
        <end position="263"/>
    </location>
</feature>
<feature type="compositionally biased region" description="Low complexity" evidence="3">
    <location>
        <begin position="1047"/>
        <end position="1060"/>
    </location>
</feature>
<dbReference type="EMBL" id="MIGC01002669">
    <property type="protein sequence ID" value="PHJ20640.1"/>
    <property type="molecule type" value="Genomic_DNA"/>
</dbReference>
<feature type="binding site" evidence="2">
    <location>
        <position position="814"/>
    </location>
    <ligand>
        <name>substrate</name>
    </ligand>
</feature>
<feature type="domain" description="PARG catalytic Macro" evidence="4">
    <location>
        <begin position="964"/>
        <end position="1149"/>
    </location>
</feature>
<gene>
    <name evidence="5" type="ORF">CSUI_005515</name>
</gene>
<feature type="compositionally biased region" description="Low complexity" evidence="3">
    <location>
        <begin position="1239"/>
        <end position="1251"/>
    </location>
</feature>
<feature type="domain" description="PARG catalytic Macro" evidence="4">
    <location>
        <begin position="740"/>
        <end position="827"/>
    </location>
</feature>
<dbReference type="GO" id="GO:1990966">
    <property type="term" value="P:ATP generation from poly-ADP-D-ribose"/>
    <property type="evidence" value="ECO:0007669"/>
    <property type="project" value="TreeGrafter"/>
</dbReference>
<feature type="region of interest" description="Disordered" evidence="3">
    <location>
        <begin position="48"/>
        <end position="122"/>
    </location>
</feature>
<evidence type="ECO:0000256" key="2">
    <source>
        <dbReference type="PIRSR" id="PIRSR607724-2"/>
    </source>
</evidence>
<feature type="region of interest" description="Disordered" evidence="3">
    <location>
        <begin position="533"/>
        <end position="692"/>
    </location>
</feature>
<dbReference type="InterPro" id="IPR007724">
    <property type="entry name" value="Poly_GlycHdrlase"/>
</dbReference>
<feature type="compositionally biased region" description="Low complexity" evidence="3">
    <location>
        <begin position="825"/>
        <end position="839"/>
    </location>
</feature>
<organism evidence="5 6">
    <name type="scientific">Cystoisospora suis</name>
    <dbReference type="NCBI Taxonomy" id="483139"/>
    <lineage>
        <taxon>Eukaryota</taxon>
        <taxon>Sar</taxon>
        <taxon>Alveolata</taxon>
        <taxon>Apicomplexa</taxon>
        <taxon>Conoidasida</taxon>
        <taxon>Coccidia</taxon>
        <taxon>Eucoccidiorida</taxon>
        <taxon>Eimeriorina</taxon>
        <taxon>Sarcocystidae</taxon>
        <taxon>Cystoisospora</taxon>
    </lineage>
</organism>
<dbReference type="GeneID" id="94428902"/>
<feature type="active site" evidence="1">
    <location>
        <position position="775"/>
    </location>
</feature>
<feature type="binding site" evidence="2">
    <location>
        <position position="759"/>
    </location>
    <ligand>
        <name>substrate</name>
    </ligand>
</feature>